<evidence type="ECO:0000256" key="4">
    <source>
        <dbReference type="SAM" id="Phobius"/>
    </source>
</evidence>
<dbReference type="Pfam" id="PF00990">
    <property type="entry name" value="GGDEF"/>
    <property type="match status" value="1"/>
</dbReference>
<protein>
    <recommendedName>
        <fullName evidence="2">diguanylate cyclase</fullName>
        <ecNumber evidence="2">2.7.7.65</ecNumber>
    </recommendedName>
</protein>
<dbReference type="RefSeq" id="WP_139757351.1">
    <property type="nucleotide sequence ID" value="NZ_CP039852.1"/>
</dbReference>
<dbReference type="NCBIfam" id="TIGR00254">
    <property type="entry name" value="GGDEF"/>
    <property type="match status" value="1"/>
</dbReference>
<comment type="catalytic activity">
    <reaction evidence="3">
        <text>2 GTP = 3',3'-c-di-GMP + 2 diphosphate</text>
        <dbReference type="Rhea" id="RHEA:24898"/>
        <dbReference type="ChEBI" id="CHEBI:33019"/>
        <dbReference type="ChEBI" id="CHEBI:37565"/>
        <dbReference type="ChEBI" id="CHEBI:58805"/>
        <dbReference type="EC" id="2.7.7.65"/>
    </reaction>
</comment>
<evidence type="ECO:0000313" key="7">
    <source>
        <dbReference type="Proteomes" id="UP000304912"/>
    </source>
</evidence>
<dbReference type="SMART" id="SM00267">
    <property type="entry name" value="GGDEF"/>
    <property type="match status" value="1"/>
</dbReference>
<dbReference type="AlphaFoldDB" id="A0A5B7YGB6"/>
<dbReference type="PANTHER" id="PTHR45138">
    <property type="entry name" value="REGULATORY COMPONENTS OF SENSORY TRANSDUCTION SYSTEM"/>
    <property type="match status" value="1"/>
</dbReference>
<dbReference type="InterPro" id="IPR029787">
    <property type="entry name" value="Nucleotide_cyclase"/>
</dbReference>
<dbReference type="InterPro" id="IPR050469">
    <property type="entry name" value="Diguanylate_Cyclase"/>
</dbReference>
<evidence type="ECO:0000313" key="6">
    <source>
        <dbReference type="EMBL" id="QCZ94614.1"/>
    </source>
</evidence>
<evidence type="ECO:0000256" key="1">
    <source>
        <dbReference type="ARBA" id="ARBA00001946"/>
    </source>
</evidence>
<dbReference type="PROSITE" id="PS50887">
    <property type="entry name" value="GGDEF"/>
    <property type="match status" value="1"/>
</dbReference>
<feature type="transmembrane region" description="Helical" evidence="4">
    <location>
        <begin position="38"/>
        <end position="57"/>
    </location>
</feature>
<dbReference type="CDD" id="cd01949">
    <property type="entry name" value="GGDEF"/>
    <property type="match status" value="1"/>
</dbReference>
<dbReference type="InterPro" id="IPR000160">
    <property type="entry name" value="GGDEF_dom"/>
</dbReference>
<comment type="cofactor">
    <cofactor evidence="1">
        <name>Mg(2+)</name>
        <dbReference type="ChEBI" id="CHEBI:18420"/>
    </cofactor>
</comment>
<dbReference type="KEGG" id="salk:FBQ74_14565"/>
<evidence type="ECO:0000256" key="2">
    <source>
        <dbReference type="ARBA" id="ARBA00012528"/>
    </source>
</evidence>
<feature type="transmembrane region" description="Helical" evidence="4">
    <location>
        <begin position="186"/>
        <end position="210"/>
    </location>
</feature>
<evidence type="ECO:0000259" key="5">
    <source>
        <dbReference type="PROSITE" id="PS50887"/>
    </source>
</evidence>
<dbReference type="PANTHER" id="PTHR45138:SF9">
    <property type="entry name" value="DIGUANYLATE CYCLASE DGCM-RELATED"/>
    <property type="match status" value="1"/>
</dbReference>
<organism evidence="6 7">
    <name type="scientific">Salinimonas iocasae</name>
    <dbReference type="NCBI Taxonomy" id="2572577"/>
    <lineage>
        <taxon>Bacteria</taxon>
        <taxon>Pseudomonadati</taxon>
        <taxon>Pseudomonadota</taxon>
        <taxon>Gammaproteobacteria</taxon>
        <taxon>Alteromonadales</taxon>
        <taxon>Alteromonadaceae</taxon>
        <taxon>Alteromonas/Salinimonas group</taxon>
        <taxon>Salinimonas</taxon>
    </lineage>
</organism>
<accession>A0A5B7YGB6</accession>
<feature type="transmembrane region" description="Helical" evidence="4">
    <location>
        <begin position="6"/>
        <end position="26"/>
    </location>
</feature>
<keyword evidence="4" id="KW-0472">Membrane</keyword>
<dbReference type="Proteomes" id="UP000304912">
    <property type="component" value="Chromosome"/>
</dbReference>
<feature type="transmembrane region" description="Helical" evidence="4">
    <location>
        <begin position="119"/>
        <end position="139"/>
    </location>
</feature>
<dbReference type="OrthoDB" id="9808408at2"/>
<feature type="domain" description="GGDEF" evidence="5">
    <location>
        <begin position="252"/>
        <end position="386"/>
    </location>
</feature>
<dbReference type="Gene3D" id="3.30.70.270">
    <property type="match status" value="1"/>
</dbReference>
<reference evidence="6 7" key="1">
    <citation type="submission" date="2019-04" db="EMBL/GenBank/DDBJ databases">
        <title>Salinimonas iocasae sp. nov., a halophilic bacterium isolated from the outer tube casing of tubeworms in Okinawa Trough.</title>
        <authorList>
            <person name="Zhang H."/>
            <person name="Wang H."/>
            <person name="Li C."/>
        </authorList>
    </citation>
    <scope>NUCLEOTIDE SEQUENCE [LARGE SCALE GENOMIC DNA]</scope>
    <source>
        <strain evidence="6 7">KX18D6</strain>
    </source>
</reference>
<dbReference type="GO" id="GO:0052621">
    <property type="term" value="F:diguanylate cyclase activity"/>
    <property type="evidence" value="ECO:0007669"/>
    <property type="project" value="UniProtKB-EC"/>
</dbReference>
<keyword evidence="7" id="KW-1185">Reference proteome</keyword>
<keyword evidence="4" id="KW-0812">Transmembrane</keyword>
<proteinExistence type="predicted"/>
<keyword evidence="4" id="KW-1133">Transmembrane helix</keyword>
<dbReference type="EMBL" id="CP039852">
    <property type="protein sequence ID" value="QCZ94614.1"/>
    <property type="molecule type" value="Genomic_DNA"/>
</dbReference>
<dbReference type="SUPFAM" id="SSF55073">
    <property type="entry name" value="Nucleotide cyclase"/>
    <property type="match status" value="1"/>
</dbReference>
<dbReference type="EC" id="2.7.7.65" evidence="2"/>
<dbReference type="InterPro" id="IPR043128">
    <property type="entry name" value="Rev_trsase/Diguanyl_cyclase"/>
</dbReference>
<feature type="transmembrane region" description="Helical" evidence="4">
    <location>
        <begin position="63"/>
        <end position="82"/>
    </location>
</feature>
<dbReference type="FunFam" id="3.30.70.270:FF:000001">
    <property type="entry name" value="Diguanylate cyclase domain protein"/>
    <property type="match status" value="1"/>
</dbReference>
<feature type="transmembrane region" description="Helical" evidence="4">
    <location>
        <begin position="94"/>
        <end position="113"/>
    </location>
</feature>
<feature type="transmembrane region" description="Helical" evidence="4">
    <location>
        <begin position="151"/>
        <end position="174"/>
    </location>
</feature>
<sequence>MLDTFTLVVCTTIINAMMIVTLVALYRTSPSEKSILDWLGGICCFFVTNIAGLTLSANLLNHWLTPAVANTLFVAGNAMIFSGIYRYLHGQHKWPLVCSVAAITFLVHLFPFMHENIESRILVTYPLIIAICLSAVVILCRRQWQTRLFGLLPLTIVMGAFTAQLALRFFALVLENVGINVFSHSLIINTGTLGVMLYVMALAMSVAYLVNWVREQSLKKISRTDTLTGWLNRRDFTYRMPQLFSTTRHHRQPFACIVMDIDMFKQVNDTYGHTVGDEVLIHVSHQMRCVTRDCEYHYRLGGEEFVLLLPDCDEKQAMTVAERVRKAVESSPYLHEDNTLDCSISLGVAVITANGEGEWESLLKAADNAMYKAKASGRNTIRLDVLSRPRQHAANGSSYQASKNLSA</sequence>
<evidence type="ECO:0000256" key="3">
    <source>
        <dbReference type="ARBA" id="ARBA00034247"/>
    </source>
</evidence>
<name>A0A5B7YGB6_9ALTE</name>
<gene>
    <name evidence="6" type="ORF">FBQ74_14565</name>
</gene>